<dbReference type="OrthoDB" id="9800643at2"/>
<evidence type="ECO:0000256" key="3">
    <source>
        <dbReference type="ARBA" id="ARBA00022691"/>
    </source>
</evidence>
<keyword evidence="1 5" id="KW-0489">Methyltransferase</keyword>
<feature type="binding site" evidence="5">
    <location>
        <position position="142"/>
    </location>
    <ligand>
        <name>S-adenosyl-L-methionine</name>
        <dbReference type="ChEBI" id="CHEBI:59789"/>
    </ligand>
</feature>
<dbReference type="PATRIC" id="fig|1423778.4.peg.397"/>
<comment type="caution">
    <text evidence="5">Lacks conserved residue(s) required for the propagation of feature annotation.</text>
</comment>
<dbReference type="PROSITE" id="PS00092">
    <property type="entry name" value="N6_MTASE"/>
    <property type="match status" value="1"/>
</dbReference>
<dbReference type="InterPro" id="IPR019874">
    <property type="entry name" value="RF_methyltr_PrmC"/>
</dbReference>
<dbReference type="Gene3D" id="1.10.8.10">
    <property type="entry name" value="DNA helicase RuvA subunit, C-terminal domain"/>
    <property type="match status" value="1"/>
</dbReference>
<dbReference type="PANTHER" id="PTHR18895:SF74">
    <property type="entry name" value="MTRF1L RELEASE FACTOR GLUTAMINE METHYLTRANSFERASE"/>
    <property type="match status" value="1"/>
</dbReference>
<dbReference type="InterPro" id="IPR002052">
    <property type="entry name" value="DNA_methylase_N6_adenine_CS"/>
</dbReference>
<evidence type="ECO:0000313" key="9">
    <source>
        <dbReference type="Proteomes" id="UP000051697"/>
    </source>
</evidence>
<dbReference type="STRING" id="1423778.FC70_GL000378"/>
<dbReference type="NCBIfam" id="TIGR00536">
    <property type="entry name" value="hemK_fam"/>
    <property type="match status" value="1"/>
</dbReference>
<dbReference type="InterPro" id="IPR007848">
    <property type="entry name" value="Small_mtfrase_dom"/>
</dbReference>
<comment type="caution">
    <text evidence="8">The sequence shown here is derived from an EMBL/GenBank/DDBJ whole genome shotgun (WGS) entry which is preliminary data.</text>
</comment>
<gene>
    <name evidence="5" type="primary">prmC</name>
    <name evidence="8" type="ORF">FC70_GL000378</name>
</gene>
<feature type="domain" description="Methyltransferase small" evidence="6">
    <location>
        <begin position="113"/>
        <end position="192"/>
    </location>
</feature>
<comment type="catalytic activity">
    <reaction evidence="4 5">
        <text>L-glutaminyl-[peptide chain release factor] + S-adenosyl-L-methionine = N(5)-methyl-L-glutaminyl-[peptide chain release factor] + S-adenosyl-L-homocysteine + H(+)</text>
        <dbReference type="Rhea" id="RHEA:42896"/>
        <dbReference type="Rhea" id="RHEA-COMP:10271"/>
        <dbReference type="Rhea" id="RHEA-COMP:10272"/>
        <dbReference type="ChEBI" id="CHEBI:15378"/>
        <dbReference type="ChEBI" id="CHEBI:30011"/>
        <dbReference type="ChEBI" id="CHEBI:57856"/>
        <dbReference type="ChEBI" id="CHEBI:59789"/>
        <dbReference type="ChEBI" id="CHEBI:61891"/>
        <dbReference type="EC" id="2.1.1.297"/>
    </reaction>
</comment>
<dbReference type="Gene3D" id="3.40.50.150">
    <property type="entry name" value="Vaccinia Virus protein VP39"/>
    <property type="match status" value="1"/>
</dbReference>
<dbReference type="GO" id="GO:0032259">
    <property type="term" value="P:methylation"/>
    <property type="evidence" value="ECO:0007669"/>
    <property type="project" value="UniProtKB-KW"/>
</dbReference>
<dbReference type="Pfam" id="PF05175">
    <property type="entry name" value="MTS"/>
    <property type="match status" value="1"/>
</dbReference>
<sequence>MNNPTYREALNWASSYIQSNIDPTAPEFLLEAEHDWTPTQLVLHRNDEMIDFEFEIFKSQVERLMQNEPAQYIAGKAPFFGRTFTVNDQVLIPENETEELVEWVLTEFGEQPLKVLDLGTGSGVIGITLKLERPNWNVTASDISTAALNVATLNANDLNAEVEFIQSDIFTNLDEQKFDLIVSNPPYIGEEERDEMDESVLEYVPDLALFADNHGLAIYEKIFSNLKQILTPQGVLFAETGYGQEKMIKNLANRILPMATVETKHDINDKMRMVKISDLNESDK</sequence>
<evidence type="ECO:0000256" key="4">
    <source>
        <dbReference type="ARBA" id="ARBA00048391"/>
    </source>
</evidence>
<dbReference type="NCBIfam" id="TIGR03534">
    <property type="entry name" value="RF_mod_PrmC"/>
    <property type="match status" value="1"/>
</dbReference>
<dbReference type="RefSeq" id="WP_057889329.1">
    <property type="nucleotide sequence ID" value="NZ_AZFE01000003.1"/>
</dbReference>
<dbReference type="PANTHER" id="PTHR18895">
    <property type="entry name" value="HEMK METHYLTRANSFERASE"/>
    <property type="match status" value="1"/>
</dbReference>
<name>A0A0R1RMU0_9LACO</name>
<dbReference type="CDD" id="cd02440">
    <property type="entry name" value="AdoMet_MTases"/>
    <property type="match status" value="1"/>
</dbReference>
<dbReference type="KEGG" id="lol:LACOL_1316"/>
<feature type="domain" description="Release factor glutamine methyltransferase N-terminal" evidence="7">
    <location>
        <begin position="8"/>
        <end position="75"/>
    </location>
</feature>
<dbReference type="SUPFAM" id="SSF53335">
    <property type="entry name" value="S-adenosyl-L-methionine-dependent methyltransferases"/>
    <property type="match status" value="1"/>
</dbReference>
<evidence type="ECO:0000256" key="5">
    <source>
        <dbReference type="HAMAP-Rule" id="MF_02126"/>
    </source>
</evidence>
<proteinExistence type="inferred from homology"/>
<accession>A0A0R1RMU0</accession>
<evidence type="ECO:0000256" key="1">
    <source>
        <dbReference type="ARBA" id="ARBA00022603"/>
    </source>
</evidence>
<dbReference type="EMBL" id="AZFE01000003">
    <property type="protein sequence ID" value="KRL57905.1"/>
    <property type="molecule type" value="Genomic_DNA"/>
</dbReference>
<reference evidence="8 9" key="1">
    <citation type="journal article" date="2015" name="Genome Announc.">
        <title>Expanding the biotechnology potential of lactobacilli through comparative genomics of 213 strains and associated genera.</title>
        <authorList>
            <person name="Sun Z."/>
            <person name="Harris H.M."/>
            <person name="McCann A."/>
            <person name="Guo C."/>
            <person name="Argimon S."/>
            <person name="Zhang W."/>
            <person name="Yang X."/>
            <person name="Jeffery I.B."/>
            <person name="Cooney J.C."/>
            <person name="Kagawa T.F."/>
            <person name="Liu W."/>
            <person name="Song Y."/>
            <person name="Salvetti E."/>
            <person name="Wrobel A."/>
            <person name="Rasinkangas P."/>
            <person name="Parkhill J."/>
            <person name="Rea M.C."/>
            <person name="O'Sullivan O."/>
            <person name="Ritari J."/>
            <person name="Douillard F.P."/>
            <person name="Paul Ross R."/>
            <person name="Yang R."/>
            <person name="Briner A.E."/>
            <person name="Felis G.E."/>
            <person name="de Vos W.M."/>
            <person name="Barrangou R."/>
            <person name="Klaenhammer T.R."/>
            <person name="Caufield P.W."/>
            <person name="Cui Y."/>
            <person name="Zhang H."/>
            <person name="O'Toole P.W."/>
        </authorList>
    </citation>
    <scope>NUCLEOTIDE SEQUENCE [LARGE SCALE GENOMIC DNA]</scope>
    <source>
        <strain evidence="8 9">DSM 15707</strain>
    </source>
</reference>
<dbReference type="Pfam" id="PF17827">
    <property type="entry name" value="PrmC_N"/>
    <property type="match status" value="1"/>
</dbReference>
<dbReference type="Proteomes" id="UP000051697">
    <property type="component" value="Unassembled WGS sequence"/>
</dbReference>
<keyword evidence="3 5" id="KW-0949">S-adenosyl-L-methionine</keyword>
<keyword evidence="2 5" id="KW-0808">Transferase</keyword>
<comment type="similarity">
    <text evidence="5">Belongs to the protein N5-glutamine methyltransferase family. PrmC subfamily.</text>
</comment>
<evidence type="ECO:0000259" key="7">
    <source>
        <dbReference type="Pfam" id="PF17827"/>
    </source>
</evidence>
<dbReference type="EC" id="2.1.1.297" evidence="5"/>
<protein>
    <recommendedName>
        <fullName evidence="5">Release factor glutamine methyltransferase</fullName>
        <shortName evidence="5">RF MTase</shortName>
        <ecNumber evidence="5">2.1.1.297</ecNumber>
    </recommendedName>
    <alternativeName>
        <fullName evidence="5">N5-glutamine methyltransferase PrmC</fullName>
    </alternativeName>
    <alternativeName>
        <fullName evidence="5">Protein-(glutamine-N5) MTase PrmC</fullName>
    </alternativeName>
    <alternativeName>
        <fullName evidence="5">Protein-glutamine N-methyltransferase PrmC</fullName>
    </alternativeName>
</protein>
<feature type="binding site" evidence="5">
    <location>
        <begin position="119"/>
        <end position="123"/>
    </location>
    <ligand>
        <name>S-adenosyl-L-methionine</name>
        <dbReference type="ChEBI" id="CHEBI:59789"/>
    </ligand>
</feature>
<dbReference type="InterPro" id="IPR040758">
    <property type="entry name" value="PrmC_N"/>
</dbReference>
<evidence type="ECO:0000313" key="8">
    <source>
        <dbReference type="EMBL" id="KRL57905.1"/>
    </source>
</evidence>
<dbReference type="InterPro" id="IPR029063">
    <property type="entry name" value="SAM-dependent_MTases_sf"/>
</dbReference>
<comment type="function">
    <text evidence="5">Methylates the class 1 translation termination release factors RF1/PrfA and RF2/PrfB on the glutamine residue of the universally conserved GGQ motif.</text>
</comment>
<dbReference type="InterPro" id="IPR004556">
    <property type="entry name" value="HemK-like"/>
</dbReference>
<feature type="binding site" evidence="5">
    <location>
        <begin position="184"/>
        <end position="187"/>
    </location>
    <ligand>
        <name>substrate</name>
    </ligand>
</feature>
<dbReference type="GO" id="GO:0102559">
    <property type="term" value="F:peptide chain release factor N(5)-glutamine methyltransferase activity"/>
    <property type="evidence" value="ECO:0007669"/>
    <property type="project" value="UniProtKB-EC"/>
</dbReference>
<dbReference type="InterPro" id="IPR050320">
    <property type="entry name" value="N5-glutamine_MTase"/>
</dbReference>
<organism evidence="8 9">
    <name type="scientific">Paucilactobacillus oligofermentans DSM 15707 = LMG 22743</name>
    <dbReference type="NCBI Taxonomy" id="1423778"/>
    <lineage>
        <taxon>Bacteria</taxon>
        <taxon>Bacillati</taxon>
        <taxon>Bacillota</taxon>
        <taxon>Bacilli</taxon>
        <taxon>Lactobacillales</taxon>
        <taxon>Lactobacillaceae</taxon>
        <taxon>Paucilactobacillus</taxon>
    </lineage>
</organism>
<dbReference type="AlphaFoldDB" id="A0A0R1RMU0"/>
<evidence type="ECO:0000256" key="2">
    <source>
        <dbReference type="ARBA" id="ARBA00022679"/>
    </source>
</evidence>
<dbReference type="HAMAP" id="MF_02126">
    <property type="entry name" value="RF_methyltr_PrmC"/>
    <property type="match status" value="1"/>
</dbReference>
<keyword evidence="9" id="KW-1185">Reference proteome</keyword>
<feature type="binding site" evidence="5">
    <location>
        <position position="184"/>
    </location>
    <ligand>
        <name>S-adenosyl-L-methionine</name>
        <dbReference type="ChEBI" id="CHEBI:59789"/>
    </ligand>
</feature>
<evidence type="ECO:0000259" key="6">
    <source>
        <dbReference type="Pfam" id="PF05175"/>
    </source>
</evidence>
<dbReference type="GO" id="GO:0003676">
    <property type="term" value="F:nucleic acid binding"/>
    <property type="evidence" value="ECO:0007669"/>
    <property type="project" value="InterPro"/>
</dbReference>